<keyword evidence="1" id="KW-0812">Transmembrane</keyword>
<dbReference type="Pfam" id="PF07596">
    <property type="entry name" value="SBP_bac_10"/>
    <property type="match status" value="1"/>
</dbReference>
<name>A0A517VYJ4_9PLAN</name>
<dbReference type="RefSeq" id="WP_144986438.1">
    <property type="nucleotide sequence ID" value="NZ_CP037920.1"/>
</dbReference>
<dbReference type="InterPro" id="IPR011453">
    <property type="entry name" value="DUF1559"/>
</dbReference>
<proteinExistence type="predicted"/>
<reference evidence="3 4" key="1">
    <citation type="submission" date="2019-03" db="EMBL/GenBank/DDBJ databases">
        <title>Deep-cultivation of Planctomycetes and their phenomic and genomic characterization uncovers novel biology.</title>
        <authorList>
            <person name="Wiegand S."/>
            <person name="Jogler M."/>
            <person name="Boedeker C."/>
            <person name="Pinto D."/>
            <person name="Vollmers J."/>
            <person name="Rivas-Marin E."/>
            <person name="Kohn T."/>
            <person name="Peeters S.H."/>
            <person name="Heuer A."/>
            <person name="Rast P."/>
            <person name="Oberbeckmann S."/>
            <person name="Bunk B."/>
            <person name="Jeske O."/>
            <person name="Meyerdierks A."/>
            <person name="Storesund J.E."/>
            <person name="Kallscheuer N."/>
            <person name="Luecker S."/>
            <person name="Lage O.M."/>
            <person name="Pohl T."/>
            <person name="Merkel B.J."/>
            <person name="Hornburger P."/>
            <person name="Mueller R.-W."/>
            <person name="Bruemmer F."/>
            <person name="Labrenz M."/>
            <person name="Spormann A.M."/>
            <person name="Op den Camp H."/>
            <person name="Overmann J."/>
            <person name="Amann R."/>
            <person name="Jetten M.S.M."/>
            <person name="Mascher T."/>
            <person name="Medema M.H."/>
            <person name="Devos D.P."/>
            <person name="Kaster A.-K."/>
            <person name="Ovreas L."/>
            <person name="Rohde M."/>
            <person name="Galperin M.Y."/>
            <person name="Jogler C."/>
        </authorList>
    </citation>
    <scope>NUCLEOTIDE SEQUENCE [LARGE SCALE GENOMIC DNA]</scope>
    <source>
        <strain evidence="3 4">V144</strain>
    </source>
</reference>
<evidence type="ECO:0000313" key="3">
    <source>
        <dbReference type="EMBL" id="QDT98074.1"/>
    </source>
</evidence>
<accession>A0A517VYJ4</accession>
<evidence type="ECO:0000313" key="4">
    <source>
        <dbReference type="Proteomes" id="UP000318704"/>
    </source>
</evidence>
<organism evidence="3 4">
    <name type="scientific">Gimesia aquarii</name>
    <dbReference type="NCBI Taxonomy" id="2527964"/>
    <lineage>
        <taxon>Bacteria</taxon>
        <taxon>Pseudomonadati</taxon>
        <taxon>Planctomycetota</taxon>
        <taxon>Planctomycetia</taxon>
        <taxon>Planctomycetales</taxon>
        <taxon>Planctomycetaceae</taxon>
        <taxon>Gimesia</taxon>
    </lineage>
</organism>
<dbReference type="AlphaFoldDB" id="A0A517VYJ4"/>
<dbReference type="PANTHER" id="PTHR30093">
    <property type="entry name" value="GENERAL SECRETION PATHWAY PROTEIN G"/>
    <property type="match status" value="1"/>
</dbReference>
<keyword evidence="1" id="KW-0472">Membrane</keyword>
<keyword evidence="1" id="KW-1133">Transmembrane helix</keyword>
<evidence type="ECO:0000259" key="2">
    <source>
        <dbReference type="Pfam" id="PF07596"/>
    </source>
</evidence>
<feature type="transmembrane region" description="Helical" evidence="1">
    <location>
        <begin position="20"/>
        <end position="45"/>
    </location>
</feature>
<protein>
    <recommendedName>
        <fullName evidence="2">DUF1559 domain-containing protein</fullName>
    </recommendedName>
</protein>
<evidence type="ECO:0000256" key="1">
    <source>
        <dbReference type="SAM" id="Phobius"/>
    </source>
</evidence>
<dbReference type="Proteomes" id="UP000318704">
    <property type="component" value="Chromosome"/>
</dbReference>
<dbReference type="EMBL" id="CP037920">
    <property type="protein sequence ID" value="QDT98074.1"/>
    <property type="molecule type" value="Genomic_DNA"/>
</dbReference>
<dbReference type="PANTHER" id="PTHR30093:SF2">
    <property type="entry name" value="TYPE II SECRETION SYSTEM PROTEIN H"/>
    <property type="match status" value="1"/>
</dbReference>
<sequence>MNYSADFPPEPKKYPKTKIYFVGHIVMILLIVVVVIQGFPIYISYLDKEKIRRRSASSPEWRSFHNLKNIGRAVVNYSSGAQSNLPVGASTNQAGYPLHGWMTTILPFIDEVELSKQIHYDKSWNDPDNQNVFRTNILVFINPVVGDIKTDAKEYALTHYTANSRLMGINKSYSLDEISAADGMTATIMLGEINSNFPAWGSTSNFRDPAKGLKGGPDQFGSPFKAVNVIFADGSGKSLSKDIDPQILKSISTPDGGERITEDDY</sequence>
<dbReference type="KEGG" id="gaw:V144x_35580"/>
<feature type="domain" description="DUF1559" evidence="2">
    <location>
        <begin position="65"/>
        <end position="173"/>
    </location>
</feature>
<gene>
    <name evidence="3" type="ORF">V144x_35580</name>
</gene>